<dbReference type="EMBL" id="JALLPJ020001044">
    <property type="protein sequence ID" value="KAL3777447.1"/>
    <property type="molecule type" value="Genomic_DNA"/>
</dbReference>
<dbReference type="EMBL" id="JALLPJ020000620">
    <property type="protein sequence ID" value="KAL3787233.1"/>
    <property type="molecule type" value="Genomic_DNA"/>
</dbReference>
<feature type="region of interest" description="Disordered" evidence="2">
    <location>
        <begin position="309"/>
        <end position="328"/>
    </location>
</feature>
<accession>A0ABD3NNT9</accession>
<keyword evidence="1" id="KW-0175">Coiled coil</keyword>
<evidence type="ECO:0000256" key="2">
    <source>
        <dbReference type="SAM" id="MobiDB-lite"/>
    </source>
</evidence>
<feature type="region of interest" description="Disordered" evidence="2">
    <location>
        <begin position="1"/>
        <end position="25"/>
    </location>
</feature>
<dbReference type="AlphaFoldDB" id="A0ABD3NNT9"/>
<name>A0ABD3NNT9_9STRA</name>
<evidence type="ECO:0000313" key="4">
    <source>
        <dbReference type="EMBL" id="KAL3787233.1"/>
    </source>
</evidence>
<protein>
    <submittedName>
        <fullName evidence="3">Uncharacterized protein</fullName>
    </submittedName>
</protein>
<reference evidence="3 5" key="1">
    <citation type="submission" date="2024-10" db="EMBL/GenBank/DDBJ databases">
        <title>Updated reference genomes for cyclostephanoid diatoms.</title>
        <authorList>
            <person name="Roberts W.R."/>
            <person name="Alverson A.J."/>
        </authorList>
    </citation>
    <scope>NUCLEOTIDE SEQUENCE [LARGE SCALE GENOMIC DNA]</scope>
    <source>
        <strain evidence="3 5">AJA010-31</strain>
    </source>
</reference>
<dbReference type="Proteomes" id="UP001530400">
    <property type="component" value="Unassembled WGS sequence"/>
</dbReference>
<organism evidence="3 5">
    <name type="scientific">Cyclotella atomus</name>
    <dbReference type="NCBI Taxonomy" id="382360"/>
    <lineage>
        <taxon>Eukaryota</taxon>
        <taxon>Sar</taxon>
        <taxon>Stramenopiles</taxon>
        <taxon>Ochrophyta</taxon>
        <taxon>Bacillariophyta</taxon>
        <taxon>Coscinodiscophyceae</taxon>
        <taxon>Thalassiosirophycidae</taxon>
        <taxon>Stephanodiscales</taxon>
        <taxon>Stephanodiscaceae</taxon>
        <taxon>Cyclotella</taxon>
    </lineage>
</organism>
<feature type="region of interest" description="Disordered" evidence="2">
    <location>
        <begin position="210"/>
        <end position="260"/>
    </location>
</feature>
<proteinExistence type="predicted"/>
<sequence>MSSSADMEINCTTKSDNDSTAALSSTGTMPNAIECSTSTEASASGNAVPREIERSLQHPRFVDLIDESSSVNNNKLLTLFRLLIAKGTHKLKDGNRTTKNGWIDFYDAAFRNTASYPGPFAMHKVHRGNDHQLKIKDLVLKLATHFNERFNAKKAEFVEDGEPVYTDAESLGHLIITERDAAITLHQQNADAKKAAKSNATKKLEEMERFVGTVPTHSGVKAPSGTELDDDVDEGLGFLSAQPKSNTQRTDINPRTNSLELDDDVEVLDDGSQEDIASSHSRAPGSTPSRARRDYQADLLNDKGVARTAGAAAVTAKKNKSSHGTDKMRAYPPVHDFVDAATTMSTTMVESTNALTRILQQTLASPLRTTHRHNSTPPTTPQKKRKVEDIAAIDKMIKDLKQDKREAEAEHDVDKVEKINARIKRYKELREKQEEGLFQD</sequence>
<gene>
    <name evidence="4" type="ORF">ACHAWO_000350</name>
    <name evidence="3" type="ORF">ACHAWO_006801</name>
</gene>
<evidence type="ECO:0000313" key="3">
    <source>
        <dbReference type="EMBL" id="KAL3777447.1"/>
    </source>
</evidence>
<evidence type="ECO:0000256" key="1">
    <source>
        <dbReference type="SAM" id="Coils"/>
    </source>
</evidence>
<keyword evidence="5" id="KW-1185">Reference proteome</keyword>
<evidence type="ECO:0000313" key="5">
    <source>
        <dbReference type="Proteomes" id="UP001530400"/>
    </source>
</evidence>
<feature type="coiled-coil region" evidence="1">
    <location>
        <begin position="390"/>
        <end position="436"/>
    </location>
</feature>
<comment type="caution">
    <text evidence="3">The sequence shown here is derived from an EMBL/GenBank/DDBJ whole genome shotgun (WGS) entry which is preliminary data.</text>
</comment>
<feature type="compositionally biased region" description="Polar residues" evidence="2">
    <location>
        <begin position="242"/>
        <end position="258"/>
    </location>
</feature>
<feature type="compositionally biased region" description="Polar residues" evidence="2">
    <location>
        <begin position="275"/>
        <end position="289"/>
    </location>
</feature>
<feature type="region of interest" description="Disordered" evidence="2">
    <location>
        <begin position="272"/>
        <end position="291"/>
    </location>
</feature>